<keyword evidence="8" id="KW-1185">Reference proteome</keyword>
<gene>
    <name evidence="7" type="ORF">ANOM_008247</name>
</gene>
<feature type="transmembrane region" description="Helical" evidence="6">
    <location>
        <begin position="44"/>
        <end position="61"/>
    </location>
</feature>
<comment type="caution">
    <text evidence="7">The sequence shown here is derived from an EMBL/GenBank/DDBJ whole genome shotgun (WGS) entry which is preliminary data.</text>
</comment>
<evidence type="ECO:0000256" key="1">
    <source>
        <dbReference type="ARBA" id="ARBA00004141"/>
    </source>
</evidence>
<feature type="transmembrane region" description="Helical" evidence="6">
    <location>
        <begin position="197"/>
        <end position="216"/>
    </location>
</feature>
<dbReference type="PANTHER" id="PTHR43791">
    <property type="entry name" value="PERMEASE-RELATED"/>
    <property type="match status" value="1"/>
</dbReference>
<proteinExistence type="predicted"/>
<dbReference type="GO" id="GO:0022857">
    <property type="term" value="F:transmembrane transporter activity"/>
    <property type="evidence" value="ECO:0007669"/>
    <property type="project" value="InterPro"/>
</dbReference>
<sequence>MADNNQPIEPKVSCPQETLKDVELGDLDVQSLTLEEDKRILRRIDLYLLPMMAVSYMFQFLDKSAMSFTSILGLTDDLHLQGEDYSWASSIYYFGYLAASYVAAVLLVRFPVGKMISTSMCVFCWLPSVILSWRDAYFNSSVVWGAVLMLTATVFSSQGLIAVRFFLGVTEAAIAPGLSIVVSMWYKRSEQPFRHGIWFQGITIAGIFGGLVAYGIGHVQSFAPWKAVFLIFGAITIVWAFILLYWLPDTPMNARFLGEDDRHKAVLRVQENMTGIKNDEFKVYQFIEALCDLKCWAFVLIQISCSIPNGGVSNFGSIIIEGFGFSTLNTLLVQIITYVVQGVLVYLSTAGCSWFDNSRTYWMVWNSALSIVGAAMARQISPDNVWARFIGYCLAGAYAVNFPLTLSMSTGNIGGFTKKTTVNAMVFIGYCAGNIIGPHLFFPDEEPSYPSGFLAMLICFVISLVLSLCLRYYLIWENNRRDRLGHMDSGDSFEPLDATILDKTDKELLQFRYVY</sequence>
<accession>A0A0L1IV42</accession>
<name>A0A0L1IV42_ASPN3</name>
<dbReference type="PANTHER" id="PTHR43791:SF103">
    <property type="entry name" value="MAJOR FACILITATOR SUPERFAMILY (MFS) PROFILE DOMAIN-CONTAINING PROTEIN-RELATED"/>
    <property type="match status" value="1"/>
</dbReference>
<feature type="transmembrane region" description="Helical" evidence="6">
    <location>
        <begin position="162"/>
        <end position="185"/>
    </location>
</feature>
<evidence type="ECO:0000256" key="6">
    <source>
        <dbReference type="SAM" id="Phobius"/>
    </source>
</evidence>
<comment type="subcellular location">
    <subcellularLocation>
        <location evidence="1">Membrane</location>
        <topology evidence="1">Multi-pass membrane protein</topology>
    </subcellularLocation>
</comment>
<evidence type="ECO:0000313" key="7">
    <source>
        <dbReference type="EMBL" id="KNG83033.1"/>
    </source>
</evidence>
<keyword evidence="2" id="KW-0813">Transport</keyword>
<dbReference type="STRING" id="1509407.A0A0L1IV42"/>
<evidence type="ECO:0008006" key="9">
    <source>
        <dbReference type="Google" id="ProtNLM"/>
    </source>
</evidence>
<feature type="transmembrane region" description="Helical" evidence="6">
    <location>
        <begin position="420"/>
        <end position="441"/>
    </location>
</feature>
<evidence type="ECO:0000313" key="8">
    <source>
        <dbReference type="Proteomes" id="UP000037505"/>
    </source>
</evidence>
<feature type="transmembrane region" description="Helical" evidence="6">
    <location>
        <begin position="137"/>
        <end position="155"/>
    </location>
</feature>
<dbReference type="SUPFAM" id="SSF103473">
    <property type="entry name" value="MFS general substrate transporter"/>
    <property type="match status" value="1"/>
</dbReference>
<protein>
    <recommendedName>
        <fullName evidence="9">Allantoate permease</fullName>
    </recommendedName>
</protein>
<feature type="transmembrane region" description="Helical" evidence="6">
    <location>
        <begin position="389"/>
        <end position="408"/>
    </location>
</feature>
<dbReference type="Gene3D" id="1.20.1250.20">
    <property type="entry name" value="MFS general substrate transporter like domains"/>
    <property type="match status" value="1"/>
</dbReference>
<dbReference type="GO" id="GO:0016020">
    <property type="term" value="C:membrane"/>
    <property type="evidence" value="ECO:0007669"/>
    <property type="project" value="UniProtKB-SubCell"/>
</dbReference>
<feature type="transmembrane region" description="Helical" evidence="6">
    <location>
        <begin position="453"/>
        <end position="474"/>
    </location>
</feature>
<dbReference type="EMBL" id="JNOM01000297">
    <property type="protein sequence ID" value="KNG83033.1"/>
    <property type="molecule type" value="Genomic_DNA"/>
</dbReference>
<evidence type="ECO:0000256" key="2">
    <source>
        <dbReference type="ARBA" id="ARBA00022448"/>
    </source>
</evidence>
<feature type="transmembrane region" description="Helical" evidence="6">
    <location>
        <begin position="90"/>
        <end position="108"/>
    </location>
</feature>
<dbReference type="RefSeq" id="XP_015403956.1">
    <property type="nucleotide sequence ID" value="XM_015553503.1"/>
</dbReference>
<feature type="transmembrane region" description="Helical" evidence="6">
    <location>
        <begin position="228"/>
        <end position="247"/>
    </location>
</feature>
<dbReference type="OrthoDB" id="6730379at2759"/>
<dbReference type="InterPro" id="IPR011701">
    <property type="entry name" value="MFS"/>
</dbReference>
<feature type="transmembrane region" description="Helical" evidence="6">
    <location>
        <begin position="360"/>
        <end position="377"/>
    </location>
</feature>
<dbReference type="GeneID" id="26810051"/>
<keyword evidence="4 6" id="KW-1133">Transmembrane helix</keyword>
<reference evidence="7 8" key="1">
    <citation type="submission" date="2014-06" db="EMBL/GenBank/DDBJ databases">
        <title>The Genome of the Aflatoxigenic Filamentous Fungus Aspergillus nomius.</title>
        <authorList>
            <person name="Moore M.G."/>
            <person name="Shannon B.M."/>
            <person name="Brian M.M."/>
        </authorList>
    </citation>
    <scope>NUCLEOTIDE SEQUENCE [LARGE SCALE GENOMIC DNA]</scope>
    <source>
        <strain evidence="7 8">NRRL 13137</strain>
    </source>
</reference>
<keyword evidence="3 6" id="KW-0812">Transmembrane</keyword>
<dbReference type="Proteomes" id="UP000037505">
    <property type="component" value="Unassembled WGS sequence"/>
</dbReference>
<dbReference type="AlphaFoldDB" id="A0A0L1IV42"/>
<dbReference type="Pfam" id="PF07690">
    <property type="entry name" value="MFS_1"/>
    <property type="match status" value="1"/>
</dbReference>
<evidence type="ECO:0000256" key="4">
    <source>
        <dbReference type="ARBA" id="ARBA00022989"/>
    </source>
</evidence>
<feature type="transmembrane region" description="Helical" evidence="6">
    <location>
        <begin position="331"/>
        <end position="348"/>
    </location>
</feature>
<evidence type="ECO:0000256" key="5">
    <source>
        <dbReference type="ARBA" id="ARBA00023136"/>
    </source>
</evidence>
<evidence type="ECO:0000256" key="3">
    <source>
        <dbReference type="ARBA" id="ARBA00022692"/>
    </source>
</evidence>
<organism evidence="7 8">
    <name type="scientific">Aspergillus nomiae NRRL (strain ATCC 15546 / NRRL 13137 / CBS 260.88 / M93)</name>
    <dbReference type="NCBI Taxonomy" id="1509407"/>
    <lineage>
        <taxon>Eukaryota</taxon>
        <taxon>Fungi</taxon>
        <taxon>Dikarya</taxon>
        <taxon>Ascomycota</taxon>
        <taxon>Pezizomycotina</taxon>
        <taxon>Eurotiomycetes</taxon>
        <taxon>Eurotiomycetidae</taxon>
        <taxon>Eurotiales</taxon>
        <taxon>Aspergillaceae</taxon>
        <taxon>Aspergillus</taxon>
        <taxon>Aspergillus subgen. Circumdati</taxon>
    </lineage>
</organism>
<keyword evidence="5 6" id="KW-0472">Membrane</keyword>
<dbReference type="InterPro" id="IPR036259">
    <property type="entry name" value="MFS_trans_sf"/>
</dbReference>